<evidence type="ECO:0000313" key="1">
    <source>
        <dbReference type="EMBL" id="MBC8581492.1"/>
    </source>
</evidence>
<gene>
    <name evidence="1" type="ORF">H8718_18580</name>
</gene>
<accession>A0A926ENU0</accession>
<organism evidence="1 2">
    <name type="scientific">Zhenhengia yiwuensis</name>
    <dbReference type="NCBI Taxonomy" id="2763666"/>
    <lineage>
        <taxon>Bacteria</taxon>
        <taxon>Bacillati</taxon>
        <taxon>Bacillota</taxon>
        <taxon>Clostridia</taxon>
        <taxon>Lachnospirales</taxon>
        <taxon>Lachnospiraceae</taxon>
        <taxon>Zhenhengia</taxon>
    </lineage>
</organism>
<protein>
    <submittedName>
        <fullName evidence="1">Uncharacterized protein</fullName>
    </submittedName>
</protein>
<dbReference type="EMBL" id="JACRSY010000055">
    <property type="protein sequence ID" value="MBC8581492.1"/>
    <property type="molecule type" value="Genomic_DNA"/>
</dbReference>
<sequence length="79" mass="9014">MNIANALKDMKKPDTTQKALFATVEEVTEEGIKIRVDGEEEVRQTYYNSLANVDVKDRVYIQYVSGTILIIGRLMYKKG</sequence>
<evidence type="ECO:0000313" key="2">
    <source>
        <dbReference type="Proteomes" id="UP000655830"/>
    </source>
</evidence>
<dbReference type="AlphaFoldDB" id="A0A926ENU0"/>
<dbReference type="RefSeq" id="WP_249334446.1">
    <property type="nucleotide sequence ID" value="NZ_JACRSY010000055.1"/>
</dbReference>
<proteinExistence type="predicted"/>
<reference evidence="1" key="1">
    <citation type="submission" date="2020-08" db="EMBL/GenBank/DDBJ databases">
        <title>Genome public.</title>
        <authorList>
            <person name="Liu C."/>
            <person name="Sun Q."/>
        </authorList>
    </citation>
    <scope>NUCLEOTIDE SEQUENCE</scope>
    <source>
        <strain evidence="1">NSJ-12</strain>
    </source>
</reference>
<keyword evidence="2" id="KW-1185">Reference proteome</keyword>
<name>A0A926ENU0_9FIRM</name>
<dbReference type="Proteomes" id="UP000655830">
    <property type="component" value="Unassembled WGS sequence"/>
</dbReference>
<comment type="caution">
    <text evidence="1">The sequence shown here is derived from an EMBL/GenBank/DDBJ whole genome shotgun (WGS) entry which is preliminary data.</text>
</comment>